<evidence type="ECO:0000313" key="3">
    <source>
        <dbReference type="Proteomes" id="UP000294682"/>
    </source>
</evidence>
<dbReference type="Proteomes" id="UP000294682">
    <property type="component" value="Unassembled WGS sequence"/>
</dbReference>
<feature type="transmembrane region" description="Helical" evidence="1">
    <location>
        <begin position="12"/>
        <end position="30"/>
    </location>
</feature>
<organism evidence="2 3">
    <name type="scientific">Harryflintia acetispora</name>
    <dbReference type="NCBI Taxonomy" id="1849041"/>
    <lineage>
        <taxon>Bacteria</taxon>
        <taxon>Bacillati</taxon>
        <taxon>Bacillota</taxon>
        <taxon>Clostridia</taxon>
        <taxon>Eubacteriales</taxon>
        <taxon>Oscillospiraceae</taxon>
        <taxon>Harryflintia</taxon>
    </lineage>
</organism>
<dbReference type="RefSeq" id="WP_132083333.1">
    <property type="nucleotide sequence ID" value="NZ_SLUK01000001.1"/>
</dbReference>
<protein>
    <submittedName>
        <fullName evidence="2">TraX protein</fullName>
    </submittedName>
</protein>
<feature type="transmembrane region" description="Helical" evidence="1">
    <location>
        <begin position="99"/>
        <end position="119"/>
    </location>
</feature>
<evidence type="ECO:0000256" key="1">
    <source>
        <dbReference type="SAM" id="Phobius"/>
    </source>
</evidence>
<sequence>MNKKTLTGNELKAVAMIAMTADHVISILYPGYPANWWIVLLHIIGRMAAPIFWFFVAEGYHYTHDQRKYAARLLAFAVVGHFAYNFAFGIPFIPFQTSIFNQTSVIWPLFWGLIALIINDSGKLKKWQKTLLILIIAVITFCSDWSCIAVLAILEIGTNRGNFKRQMLGMMSWVAVYAVVYAVFINPLYGAIQLFTALTIPLLGMYHGERGSWKGMKWFFYAYYPLHLIVCGLIRIAAHGNVGVMIGGR</sequence>
<dbReference type="EMBL" id="SLUK01000001">
    <property type="protein sequence ID" value="TCL45039.1"/>
    <property type="molecule type" value="Genomic_DNA"/>
</dbReference>
<keyword evidence="1" id="KW-1133">Transmembrane helix</keyword>
<feature type="transmembrane region" description="Helical" evidence="1">
    <location>
        <begin position="131"/>
        <end position="154"/>
    </location>
</feature>
<feature type="transmembrane region" description="Helical" evidence="1">
    <location>
        <begin position="174"/>
        <end position="206"/>
    </location>
</feature>
<accession>A0A9X8Y9D1</accession>
<dbReference type="AlphaFoldDB" id="A0A9X8Y9D1"/>
<feature type="transmembrane region" description="Helical" evidence="1">
    <location>
        <begin position="36"/>
        <end position="57"/>
    </location>
</feature>
<comment type="caution">
    <text evidence="2">The sequence shown here is derived from an EMBL/GenBank/DDBJ whole genome shotgun (WGS) entry which is preliminary data.</text>
</comment>
<keyword evidence="1" id="KW-0472">Membrane</keyword>
<keyword evidence="3" id="KW-1185">Reference proteome</keyword>
<dbReference type="Pfam" id="PF05857">
    <property type="entry name" value="TraX"/>
    <property type="match status" value="1"/>
</dbReference>
<feature type="transmembrane region" description="Helical" evidence="1">
    <location>
        <begin position="69"/>
        <end position="93"/>
    </location>
</feature>
<proteinExistence type="predicted"/>
<reference evidence="2 3" key="1">
    <citation type="submission" date="2019-03" db="EMBL/GenBank/DDBJ databases">
        <title>Genomic Encyclopedia of Type Strains, Phase IV (KMG-IV): sequencing the most valuable type-strain genomes for metagenomic binning, comparative biology and taxonomic classification.</title>
        <authorList>
            <person name="Goeker M."/>
        </authorList>
    </citation>
    <scope>NUCLEOTIDE SEQUENCE [LARGE SCALE GENOMIC DNA]</scope>
    <source>
        <strain evidence="2 3">DSM 100433</strain>
    </source>
</reference>
<feature type="transmembrane region" description="Helical" evidence="1">
    <location>
        <begin position="218"/>
        <end position="238"/>
    </location>
</feature>
<evidence type="ECO:0000313" key="2">
    <source>
        <dbReference type="EMBL" id="TCL45039.1"/>
    </source>
</evidence>
<name>A0A9X8Y9D1_9FIRM</name>
<dbReference type="InterPro" id="IPR008875">
    <property type="entry name" value="TraX"/>
</dbReference>
<keyword evidence="1" id="KW-0812">Transmembrane</keyword>
<gene>
    <name evidence="2" type="ORF">EDD78_10116</name>
</gene>